<dbReference type="EMBL" id="CAJJDN010000084">
    <property type="protein sequence ID" value="CAD8105370.1"/>
    <property type="molecule type" value="Genomic_DNA"/>
</dbReference>
<keyword evidence="2" id="KW-1185">Reference proteome</keyword>
<reference evidence="1" key="1">
    <citation type="submission" date="2021-01" db="EMBL/GenBank/DDBJ databases">
        <authorList>
            <consortium name="Genoscope - CEA"/>
            <person name="William W."/>
        </authorList>
    </citation>
    <scope>NUCLEOTIDE SEQUENCE</scope>
</reference>
<evidence type="ECO:0000313" key="2">
    <source>
        <dbReference type="Proteomes" id="UP000692954"/>
    </source>
</evidence>
<name>A0A8S1PPI7_9CILI</name>
<organism evidence="1 2">
    <name type="scientific">Paramecium sonneborni</name>
    <dbReference type="NCBI Taxonomy" id="65129"/>
    <lineage>
        <taxon>Eukaryota</taxon>
        <taxon>Sar</taxon>
        <taxon>Alveolata</taxon>
        <taxon>Ciliophora</taxon>
        <taxon>Intramacronucleata</taxon>
        <taxon>Oligohymenophorea</taxon>
        <taxon>Peniculida</taxon>
        <taxon>Parameciidae</taxon>
        <taxon>Paramecium</taxon>
    </lineage>
</organism>
<protein>
    <submittedName>
        <fullName evidence="1">Uncharacterized protein</fullName>
    </submittedName>
</protein>
<evidence type="ECO:0000313" key="1">
    <source>
        <dbReference type="EMBL" id="CAD8105370.1"/>
    </source>
</evidence>
<dbReference type="AlphaFoldDB" id="A0A8S1PPI7"/>
<dbReference type="Proteomes" id="UP000692954">
    <property type="component" value="Unassembled WGS sequence"/>
</dbReference>
<gene>
    <name evidence="1" type="ORF">PSON_ATCC_30995.1.T0840120</name>
</gene>
<comment type="caution">
    <text evidence="1">The sequence shown here is derived from an EMBL/GenBank/DDBJ whole genome shotgun (WGS) entry which is preliminary data.</text>
</comment>
<sequence length="204" mass="24175">MNLLHKKKSNSNHTLLKTQTKTIRIQKQRESSHHLIKLKSYSILQFQMENDRKICIQTKRKLIRSYSAHHQNDQKDINNHLFLKNNSQLLYSPPKIPSPKHSIILQKKTLLTKLPQNVRKSQQYLLNDILSNKPINQYIIKRTSVDKPHPHINFQKVSPSPSTYPILFSEVQKDSSKYFNQGQQFSILYNQAYLRKLLKIDHRQ</sequence>
<accession>A0A8S1PPI7</accession>
<proteinExistence type="predicted"/>